<dbReference type="InterPro" id="IPR057336">
    <property type="entry name" value="GerAC_N"/>
</dbReference>
<evidence type="ECO:0000313" key="12">
    <source>
        <dbReference type="Proteomes" id="UP000184114"/>
    </source>
</evidence>
<comment type="subcellular location">
    <subcellularLocation>
        <location evidence="1">Membrane</location>
        <topology evidence="1">Lipid-anchor</topology>
    </subcellularLocation>
</comment>
<keyword evidence="6" id="KW-0564">Palmitate</keyword>
<name>A0A1M4WJM2_9FIRM</name>
<proteinExistence type="inferred from homology"/>
<dbReference type="EMBL" id="FQTY01000007">
    <property type="protein sequence ID" value="SHE81449.1"/>
    <property type="molecule type" value="Genomic_DNA"/>
</dbReference>
<keyword evidence="8" id="KW-0812">Transmembrane</keyword>
<organism evidence="11 12">
    <name type="scientific">Tissierella praeacuta DSM 18095</name>
    <dbReference type="NCBI Taxonomy" id="1123404"/>
    <lineage>
        <taxon>Bacteria</taxon>
        <taxon>Bacillati</taxon>
        <taxon>Bacillota</taxon>
        <taxon>Tissierellia</taxon>
        <taxon>Tissierellales</taxon>
        <taxon>Tissierellaceae</taxon>
        <taxon>Tissierella</taxon>
    </lineage>
</organism>
<reference evidence="12" key="1">
    <citation type="submission" date="2016-11" db="EMBL/GenBank/DDBJ databases">
        <authorList>
            <person name="Varghese N."/>
            <person name="Submissions S."/>
        </authorList>
    </citation>
    <scope>NUCLEOTIDE SEQUENCE [LARGE SCALE GENOMIC DNA]</scope>
    <source>
        <strain evidence="12">DSM 18095</strain>
    </source>
</reference>
<dbReference type="GO" id="GO:0009847">
    <property type="term" value="P:spore germination"/>
    <property type="evidence" value="ECO:0007669"/>
    <property type="project" value="InterPro"/>
</dbReference>
<evidence type="ECO:0000256" key="6">
    <source>
        <dbReference type="ARBA" id="ARBA00023139"/>
    </source>
</evidence>
<dbReference type="Gene3D" id="3.30.300.210">
    <property type="entry name" value="Nutrient germinant receptor protein C, domain 3"/>
    <property type="match status" value="1"/>
</dbReference>
<dbReference type="Pfam" id="PF05504">
    <property type="entry name" value="Spore_GerAC"/>
    <property type="match status" value="1"/>
</dbReference>
<dbReference type="PANTHER" id="PTHR35789">
    <property type="entry name" value="SPORE GERMINATION PROTEIN B3"/>
    <property type="match status" value="1"/>
</dbReference>
<dbReference type="InterPro" id="IPR008844">
    <property type="entry name" value="Spore_GerAC-like"/>
</dbReference>
<dbReference type="InterPro" id="IPR046953">
    <property type="entry name" value="Spore_GerAC-like_C"/>
</dbReference>
<accession>A0A1M4WJM2</accession>
<evidence type="ECO:0000313" key="11">
    <source>
        <dbReference type="EMBL" id="SHE81449.1"/>
    </source>
</evidence>
<keyword evidence="4" id="KW-0732">Signal</keyword>
<evidence type="ECO:0000259" key="10">
    <source>
        <dbReference type="Pfam" id="PF25198"/>
    </source>
</evidence>
<evidence type="ECO:0000256" key="3">
    <source>
        <dbReference type="ARBA" id="ARBA00022544"/>
    </source>
</evidence>
<dbReference type="InterPro" id="IPR038501">
    <property type="entry name" value="Spore_GerAC_C_sf"/>
</dbReference>
<feature type="domain" description="Spore germination GerAC-like C-terminal" evidence="9">
    <location>
        <begin position="208"/>
        <end position="375"/>
    </location>
</feature>
<keyword evidence="3" id="KW-0309">Germination</keyword>
<evidence type="ECO:0000256" key="4">
    <source>
        <dbReference type="ARBA" id="ARBA00022729"/>
    </source>
</evidence>
<feature type="transmembrane region" description="Helical" evidence="8">
    <location>
        <begin position="6"/>
        <end position="24"/>
    </location>
</feature>
<dbReference type="PROSITE" id="PS51257">
    <property type="entry name" value="PROKAR_LIPOPROTEIN"/>
    <property type="match status" value="1"/>
</dbReference>
<dbReference type="AlphaFoldDB" id="A0A1M4WJM2"/>
<evidence type="ECO:0000256" key="1">
    <source>
        <dbReference type="ARBA" id="ARBA00004635"/>
    </source>
</evidence>
<keyword evidence="12" id="KW-1185">Reference proteome</keyword>
<keyword evidence="5 8" id="KW-0472">Membrane</keyword>
<protein>
    <submittedName>
        <fullName evidence="11">Spore germination protein KC</fullName>
    </submittedName>
</protein>
<sequence>MNKPFIFISILILMAILLTGCWNYREIDKLALVSGLAVDKNGLNKGYEVTAEIVSISTSSTKEPNFHSTKIQSKGESIFDCMRNMINVSAKQLFWSHAAILIVSEDVAKESILPVLDWITRDSEPRLTLYVLVSKEKTAKEILNSKSLSTEIRSFEIEDMIISNKRLSKVPNIQVYQLLNDVSTAGIYPVLPTAELVYNGNKETMALSGGAILNNDKLVDYMDFEDVNNYLFIRDQIKGGIINTTLINNGSIDNIALEIFKNKTKINPIISNEEISMNIKITTEVSIAESSASINALNKMDIEKLEIVAEKTLKDNILKTIARAQNDFELDIFGFGNLVKEKMPHVWKDIENNWDEIFKGLKINLDVDINVRGSGHLLRSVKSNN</sequence>
<gene>
    <name evidence="11" type="ORF">SAMN02745784_01893</name>
</gene>
<dbReference type="Pfam" id="PF25198">
    <property type="entry name" value="Spore_GerAC_N"/>
    <property type="match status" value="1"/>
</dbReference>
<dbReference type="RefSeq" id="WP_072975785.1">
    <property type="nucleotide sequence ID" value="NZ_FQTY01000007.1"/>
</dbReference>
<comment type="similarity">
    <text evidence="2">Belongs to the GerABKC lipoprotein family.</text>
</comment>
<dbReference type="GO" id="GO:0016020">
    <property type="term" value="C:membrane"/>
    <property type="evidence" value="ECO:0007669"/>
    <property type="project" value="UniProtKB-SubCell"/>
</dbReference>
<feature type="domain" description="Spore germination protein N-terminal" evidence="10">
    <location>
        <begin position="23"/>
        <end position="195"/>
    </location>
</feature>
<keyword evidence="7" id="KW-0449">Lipoprotein</keyword>
<evidence type="ECO:0000256" key="2">
    <source>
        <dbReference type="ARBA" id="ARBA00007886"/>
    </source>
</evidence>
<dbReference type="NCBIfam" id="TIGR02887">
    <property type="entry name" value="spore_ger_x_C"/>
    <property type="match status" value="1"/>
</dbReference>
<dbReference type="Proteomes" id="UP000184114">
    <property type="component" value="Unassembled WGS sequence"/>
</dbReference>
<evidence type="ECO:0000256" key="8">
    <source>
        <dbReference type="SAM" id="Phobius"/>
    </source>
</evidence>
<evidence type="ECO:0000256" key="7">
    <source>
        <dbReference type="ARBA" id="ARBA00023288"/>
    </source>
</evidence>
<evidence type="ECO:0000259" key="9">
    <source>
        <dbReference type="Pfam" id="PF05504"/>
    </source>
</evidence>
<dbReference type="PANTHER" id="PTHR35789:SF1">
    <property type="entry name" value="SPORE GERMINATION PROTEIN B3"/>
    <property type="match status" value="1"/>
</dbReference>
<dbReference type="STRING" id="1123404.SAMN02745784_01893"/>
<dbReference type="GeneID" id="90993947"/>
<evidence type="ECO:0000256" key="5">
    <source>
        <dbReference type="ARBA" id="ARBA00023136"/>
    </source>
</evidence>
<keyword evidence="8" id="KW-1133">Transmembrane helix</keyword>